<gene>
    <name evidence="2" type="ORF">MRATA1EN1_LOCUS25192</name>
</gene>
<name>A0ABN8ZQI8_RANTA</name>
<sequence>MGGPGLGRPNRGEARCPSCGAVIPEKRRGGRTPEEAERKLHGAAGQALNLSKPACVRAPRGPRPGPGRGWGARPLLKRSPSPRRARPGSSSYLSVRRRGAACGPSSGTKEAPKTHVSRKVVVQSGSKPWCERRCA</sequence>
<evidence type="ECO:0000256" key="1">
    <source>
        <dbReference type="SAM" id="MobiDB-lite"/>
    </source>
</evidence>
<feature type="region of interest" description="Disordered" evidence="1">
    <location>
        <begin position="1"/>
        <end position="120"/>
    </location>
</feature>
<feature type="compositionally biased region" description="Basic and acidic residues" evidence="1">
    <location>
        <begin position="24"/>
        <end position="40"/>
    </location>
</feature>
<proteinExistence type="predicted"/>
<reference evidence="2" key="1">
    <citation type="submission" date="2023-04" db="EMBL/GenBank/DDBJ databases">
        <authorList>
            <consortium name="ELIXIR-Norway"/>
        </authorList>
    </citation>
    <scope>NUCLEOTIDE SEQUENCE [LARGE SCALE GENOMIC DNA]</scope>
</reference>
<dbReference type="Proteomes" id="UP001176941">
    <property type="component" value="Chromosome 6"/>
</dbReference>
<dbReference type="EMBL" id="OX459942">
    <property type="protein sequence ID" value="CAI9176230.1"/>
    <property type="molecule type" value="Genomic_DNA"/>
</dbReference>
<organism evidence="2 3">
    <name type="scientific">Rangifer tarandus platyrhynchus</name>
    <name type="common">Svalbard reindeer</name>
    <dbReference type="NCBI Taxonomy" id="3082113"/>
    <lineage>
        <taxon>Eukaryota</taxon>
        <taxon>Metazoa</taxon>
        <taxon>Chordata</taxon>
        <taxon>Craniata</taxon>
        <taxon>Vertebrata</taxon>
        <taxon>Euteleostomi</taxon>
        <taxon>Mammalia</taxon>
        <taxon>Eutheria</taxon>
        <taxon>Laurasiatheria</taxon>
        <taxon>Artiodactyla</taxon>
        <taxon>Ruminantia</taxon>
        <taxon>Pecora</taxon>
        <taxon>Cervidae</taxon>
        <taxon>Odocoileinae</taxon>
        <taxon>Rangifer</taxon>
    </lineage>
</organism>
<protein>
    <submittedName>
        <fullName evidence="2">Uncharacterized protein</fullName>
    </submittedName>
</protein>
<accession>A0ABN8ZQI8</accession>
<evidence type="ECO:0000313" key="3">
    <source>
        <dbReference type="Proteomes" id="UP001176941"/>
    </source>
</evidence>
<evidence type="ECO:0000313" key="2">
    <source>
        <dbReference type="EMBL" id="CAI9176230.1"/>
    </source>
</evidence>
<keyword evidence="3" id="KW-1185">Reference proteome</keyword>